<accession>A0A7U2ET47</accession>
<sequence>MHIQPSYPTHTPPIPFSAAPPAIQAAHQTHRFPFQLSTILGVLSQEDLDALLDGTSAGGSPCARRAGTSVSDSEKFFLFAFF</sequence>
<evidence type="ECO:0000313" key="1">
    <source>
        <dbReference type="EMBL" id="QRC92301.1"/>
    </source>
</evidence>
<reference evidence="2" key="1">
    <citation type="journal article" date="2021" name="BMC Genomics">
        <title>Chromosome-level genome assembly and manually-curated proteome of model necrotroph Parastagonospora nodorum Sn15 reveals a genome-wide trove of candidate effector homologs, and redundancy of virulence-related functions within an accessory chromosome.</title>
        <authorList>
            <person name="Bertazzoni S."/>
            <person name="Jones D.A.B."/>
            <person name="Phan H.T."/>
            <person name="Tan K.-C."/>
            <person name="Hane J.K."/>
        </authorList>
    </citation>
    <scope>NUCLEOTIDE SEQUENCE [LARGE SCALE GENOMIC DNA]</scope>
    <source>
        <strain evidence="2">SN15 / ATCC MYA-4574 / FGSC 10173)</strain>
    </source>
</reference>
<evidence type="ECO:0000313" key="2">
    <source>
        <dbReference type="Proteomes" id="UP000663193"/>
    </source>
</evidence>
<proteinExistence type="predicted"/>
<dbReference type="EMBL" id="CP069024">
    <property type="protein sequence ID" value="QRC92301.1"/>
    <property type="molecule type" value="Genomic_DNA"/>
</dbReference>
<gene>
    <name evidence="1" type="ORF">JI435_402210</name>
</gene>
<dbReference type="AlphaFoldDB" id="A0A7U2ET47"/>
<organism evidence="1 2">
    <name type="scientific">Phaeosphaeria nodorum (strain SN15 / ATCC MYA-4574 / FGSC 10173)</name>
    <name type="common">Glume blotch fungus</name>
    <name type="synonym">Parastagonospora nodorum</name>
    <dbReference type="NCBI Taxonomy" id="321614"/>
    <lineage>
        <taxon>Eukaryota</taxon>
        <taxon>Fungi</taxon>
        <taxon>Dikarya</taxon>
        <taxon>Ascomycota</taxon>
        <taxon>Pezizomycotina</taxon>
        <taxon>Dothideomycetes</taxon>
        <taxon>Pleosporomycetidae</taxon>
        <taxon>Pleosporales</taxon>
        <taxon>Pleosporineae</taxon>
        <taxon>Phaeosphaeriaceae</taxon>
        <taxon>Parastagonospora</taxon>
    </lineage>
</organism>
<name>A0A7U2ET47_PHANO</name>
<protein>
    <submittedName>
        <fullName evidence="1">Uncharacterized protein</fullName>
    </submittedName>
</protein>
<dbReference type="VEuPathDB" id="FungiDB:JI435_402210"/>
<keyword evidence="2" id="KW-1185">Reference proteome</keyword>
<dbReference type="Proteomes" id="UP000663193">
    <property type="component" value="Chromosome 2"/>
</dbReference>